<proteinExistence type="predicted"/>
<dbReference type="EMBL" id="SPHZ02000008">
    <property type="protein sequence ID" value="KAF0904102.1"/>
    <property type="molecule type" value="Genomic_DNA"/>
</dbReference>
<dbReference type="AlphaFoldDB" id="A0A6G1CVI4"/>
<feature type="compositionally biased region" description="Basic residues" evidence="1">
    <location>
        <begin position="19"/>
        <end position="28"/>
    </location>
</feature>
<sequence>MAAMDYAGDSTARDPSGRVRLRERKRRREGSATAALAPGRLELEPGLEDGERGPKEARRERRRCGSVPRPGQRRHDSAEALAMARTVVGVTARSCGRQGGDKGAEGMATVSTGAGYGCGKVMGRSED</sequence>
<name>A0A6G1CVI4_9ORYZ</name>
<reference evidence="2 3" key="1">
    <citation type="submission" date="2019-11" db="EMBL/GenBank/DDBJ databases">
        <title>Whole genome sequence of Oryza granulata.</title>
        <authorList>
            <person name="Li W."/>
        </authorList>
    </citation>
    <scope>NUCLEOTIDE SEQUENCE [LARGE SCALE GENOMIC DNA]</scope>
    <source>
        <strain evidence="3">cv. Menghai</strain>
        <tissue evidence="2">Leaf</tissue>
    </source>
</reference>
<feature type="region of interest" description="Disordered" evidence="1">
    <location>
        <begin position="94"/>
        <end position="127"/>
    </location>
</feature>
<protein>
    <submittedName>
        <fullName evidence="2">Uncharacterized protein</fullName>
    </submittedName>
</protein>
<evidence type="ECO:0000313" key="2">
    <source>
        <dbReference type="EMBL" id="KAF0904102.1"/>
    </source>
</evidence>
<comment type="caution">
    <text evidence="2">The sequence shown here is derived from an EMBL/GenBank/DDBJ whole genome shotgun (WGS) entry which is preliminary data.</text>
</comment>
<gene>
    <name evidence="2" type="ORF">E2562_031825</name>
</gene>
<dbReference type="Proteomes" id="UP000479710">
    <property type="component" value="Unassembled WGS sequence"/>
</dbReference>
<accession>A0A6G1CVI4</accession>
<organism evidence="2 3">
    <name type="scientific">Oryza meyeriana var. granulata</name>
    <dbReference type="NCBI Taxonomy" id="110450"/>
    <lineage>
        <taxon>Eukaryota</taxon>
        <taxon>Viridiplantae</taxon>
        <taxon>Streptophyta</taxon>
        <taxon>Embryophyta</taxon>
        <taxon>Tracheophyta</taxon>
        <taxon>Spermatophyta</taxon>
        <taxon>Magnoliopsida</taxon>
        <taxon>Liliopsida</taxon>
        <taxon>Poales</taxon>
        <taxon>Poaceae</taxon>
        <taxon>BOP clade</taxon>
        <taxon>Oryzoideae</taxon>
        <taxon>Oryzeae</taxon>
        <taxon>Oryzinae</taxon>
        <taxon>Oryza</taxon>
        <taxon>Oryza meyeriana</taxon>
    </lineage>
</organism>
<evidence type="ECO:0000256" key="1">
    <source>
        <dbReference type="SAM" id="MobiDB-lite"/>
    </source>
</evidence>
<feature type="region of interest" description="Disordered" evidence="1">
    <location>
        <begin position="1"/>
        <end position="77"/>
    </location>
</feature>
<evidence type="ECO:0000313" key="3">
    <source>
        <dbReference type="Proteomes" id="UP000479710"/>
    </source>
</evidence>
<feature type="compositionally biased region" description="Basic and acidic residues" evidence="1">
    <location>
        <begin position="49"/>
        <end position="59"/>
    </location>
</feature>
<keyword evidence="3" id="KW-1185">Reference proteome</keyword>